<gene>
    <name evidence="13" type="primary">cas3</name>
    <name evidence="13" type="ORF">FKR84_10380</name>
</gene>
<evidence type="ECO:0000313" key="14">
    <source>
        <dbReference type="Proteomes" id="UP000317169"/>
    </source>
</evidence>
<feature type="domain" description="Helicase C-terminal" evidence="11">
    <location>
        <begin position="441"/>
        <end position="611"/>
    </location>
</feature>
<evidence type="ECO:0000256" key="8">
    <source>
        <dbReference type="ARBA" id="ARBA00022840"/>
    </source>
</evidence>
<dbReference type="PANTHER" id="PTHR47959">
    <property type="entry name" value="ATP-DEPENDENT RNA HELICASE RHLE-RELATED"/>
    <property type="match status" value="1"/>
</dbReference>
<evidence type="ECO:0000256" key="9">
    <source>
        <dbReference type="ARBA" id="ARBA00023118"/>
    </source>
</evidence>
<dbReference type="GO" id="GO:0003676">
    <property type="term" value="F:nucleic acid binding"/>
    <property type="evidence" value="ECO:0007669"/>
    <property type="project" value="InterPro"/>
</dbReference>
<dbReference type="PANTHER" id="PTHR47959:SF16">
    <property type="entry name" value="CRISPR-ASSOCIATED NUCLEASE_HELICASE CAS3-RELATED"/>
    <property type="match status" value="1"/>
</dbReference>
<feature type="domain" description="HD Cas3-type" evidence="12">
    <location>
        <begin position="13"/>
        <end position="205"/>
    </location>
</feature>
<dbReference type="Proteomes" id="UP000317169">
    <property type="component" value="Unassembled WGS sequence"/>
</dbReference>
<dbReference type="GO" id="GO:0016787">
    <property type="term" value="F:hydrolase activity"/>
    <property type="evidence" value="ECO:0007669"/>
    <property type="project" value="UniProtKB-KW"/>
</dbReference>
<evidence type="ECO:0000256" key="10">
    <source>
        <dbReference type="ARBA" id="ARBA00038437"/>
    </source>
</evidence>
<keyword evidence="5" id="KW-0547">Nucleotide-binding</keyword>
<dbReference type="NCBIfam" id="TIGR01587">
    <property type="entry name" value="cas3_core"/>
    <property type="match status" value="1"/>
</dbReference>
<dbReference type="Pfam" id="PF22590">
    <property type="entry name" value="Cas3-like_C_2"/>
    <property type="match status" value="1"/>
</dbReference>
<dbReference type="SMART" id="SM00490">
    <property type="entry name" value="HELICc"/>
    <property type="match status" value="1"/>
</dbReference>
<dbReference type="InterPro" id="IPR011545">
    <property type="entry name" value="DEAD/DEAH_box_helicase_dom"/>
</dbReference>
<evidence type="ECO:0000313" key="13">
    <source>
        <dbReference type="EMBL" id="TQD37004.1"/>
    </source>
</evidence>
<evidence type="ECO:0000256" key="1">
    <source>
        <dbReference type="ARBA" id="ARBA00006847"/>
    </source>
</evidence>
<name>A0A507ZLI1_9FLAO</name>
<dbReference type="InterPro" id="IPR014001">
    <property type="entry name" value="Helicase_ATP-bd"/>
</dbReference>
<keyword evidence="7" id="KW-0347">Helicase</keyword>
<dbReference type="GO" id="GO:0005524">
    <property type="term" value="F:ATP binding"/>
    <property type="evidence" value="ECO:0007669"/>
    <property type="project" value="UniProtKB-KW"/>
</dbReference>
<keyword evidence="8" id="KW-0067">ATP-binding</keyword>
<dbReference type="InterPro" id="IPR027417">
    <property type="entry name" value="P-loop_NTPase"/>
</dbReference>
<dbReference type="RefSeq" id="WP_141422242.1">
    <property type="nucleotide sequence ID" value="NZ_VIAR01000010.1"/>
</dbReference>
<dbReference type="GO" id="GO:0004518">
    <property type="term" value="F:nuclease activity"/>
    <property type="evidence" value="ECO:0007669"/>
    <property type="project" value="UniProtKB-KW"/>
</dbReference>
<dbReference type="SUPFAM" id="SSF109604">
    <property type="entry name" value="HD-domain/PDEase-like"/>
    <property type="match status" value="1"/>
</dbReference>
<dbReference type="InterPro" id="IPR006474">
    <property type="entry name" value="Helicase_Cas3_CRISPR-ass_core"/>
</dbReference>
<proteinExistence type="inferred from homology"/>
<evidence type="ECO:0000256" key="2">
    <source>
        <dbReference type="ARBA" id="ARBA00009046"/>
    </source>
</evidence>
<evidence type="ECO:0000256" key="5">
    <source>
        <dbReference type="ARBA" id="ARBA00022741"/>
    </source>
</evidence>
<reference evidence="13 14" key="1">
    <citation type="submission" date="2019-06" db="EMBL/GenBank/DDBJ databases">
        <title>Flavibacter putida gen. nov., sp. nov., a novel marine bacterium of the family Flavobacteriaceae isolated from coastal seawater.</title>
        <authorList>
            <person name="Feng X."/>
        </authorList>
    </citation>
    <scope>NUCLEOTIDE SEQUENCE [LARGE SCALE GENOMIC DNA]</scope>
    <source>
        <strain evidence="13 14">PLHSN227</strain>
    </source>
</reference>
<dbReference type="GO" id="GO:0051607">
    <property type="term" value="P:defense response to virus"/>
    <property type="evidence" value="ECO:0007669"/>
    <property type="project" value="UniProtKB-KW"/>
</dbReference>
<dbReference type="InterPro" id="IPR054712">
    <property type="entry name" value="Cas3-like_dom"/>
</dbReference>
<evidence type="ECO:0000256" key="4">
    <source>
        <dbReference type="ARBA" id="ARBA00022723"/>
    </source>
</evidence>
<accession>A0A507ZLI1</accession>
<keyword evidence="4" id="KW-0479">Metal-binding</keyword>
<dbReference type="InterPro" id="IPR006674">
    <property type="entry name" value="HD_domain"/>
</dbReference>
<evidence type="ECO:0000259" key="11">
    <source>
        <dbReference type="PROSITE" id="PS51194"/>
    </source>
</evidence>
<dbReference type="GO" id="GO:0003724">
    <property type="term" value="F:RNA helicase activity"/>
    <property type="evidence" value="ECO:0007669"/>
    <property type="project" value="TreeGrafter"/>
</dbReference>
<comment type="similarity">
    <text evidence="10">Belongs to the DEAD box helicase family.</text>
</comment>
<evidence type="ECO:0000256" key="7">
    <source>
        <dbReference type="ARBA" id="ARBA00022806"/>
    </source>
</evidence>
<dbReference type="EMBL" id="VIAR01000010">
    <property type="protein sequence ID" value="TQD37004.1"/>
    <property type="molecule type" value="Genomic_DNA"/>
</dbReference>
<dbReference type="GO" id="GO:0046872">
    <property type="term" value="F:metal ion binding"/>
    <property type="evidence" value="ECO:0007669"/>
    <property type="project" value="UniProtKB-KW"/>
</dbReference>
<dbReference type="NCBIfam" id="TIGR01596">
    <property type="entry name" value="cas3_HD"/>
    <property type="match status" value="1"/>
</dbReference>
<evidence type="ECO:0000256" key="3">
    <source>
        <dbReference type="ARBA" id="ARBA00022722"/>
    </source>
</evidence>
<dbReference type="InterPro" id="IPR038257">
    <property type="entry name" value="CRISPR-assoc_Cas3_HD_sf"/>
</dbReference>
<dbReference type="InterPro" id="IPR006483">
    <property type="entry name" value="CRISPR-assoc_Cas3_HD"/>
</dbReference>
<dbReference type="Gene3D" id="3.40.50.300">
    <property type="entry name" value="P-loop containing nucleotide triphosphate hydrolases"/>
    <property type="match status" value="2"/>
</dbReference>
<dbReference type="PROSITE" id="PS51643">
    <property type="entry name" value="HD_CAS3"/>
    <property type="match status" value="1"/>
</dbReference>
<dbReference type="OrthoDB" id="9810236at2"/>
<dbReference type="SMART" id="SM00487">
    <property type="entry name" value="DEXDc"/>
    <property type="match status" value="1"/>
</dbReference>
<protein>
    <submittedName>
        <fullName evidence="13">CRISPR-associated helicase Cas3</fullName>
    </submittedName>
</protein>
<dbReference type="SUPFAM" id="SSF52540">
    <property type="entry name" value="P-loop containing nucleoside triphosphate hydrolases"/>
    <property type="match status" value="1"/>
</dbReference>
<keyword evidence="9" id="KW-0051">Antiviral defense</keyword>
<dbReference type="Pfam" id="PF00270">
    <property type="entry name" value="DEAD"/>
    <property type="match status" value="1"/>
</dbReference>
<organism evidence="13 14">
    <name type="scientific">Haloflavibacter putidus</name>
    <dbReference type="NCBI Taxonomy" id="2576776"/>
    <lineage>
        <taxon>Bacteria</taxon>
        <taxon>Pseudomonadati</taxon>
        <taxon>Bacteroidota</taxon>
        <taxon>Flavobacteriia</taxon>
        <taxon>Flavobacteriales</taxon>
        <taxon>Flavobacteriaceae</taxon>
        <taxon>Haloflavibacter</taxon>
    </lineage>
</organism>
<dbReference type="InterPro" id="IPR050079">
    <property type="entry name" value="DEAD_box_RNA_helicase"/>
</dbReference>
<comment type="similarity">
    <text evidence="1">In the N-terminal section; belongs to the CRISPR-associated nuclease Cas3-HD family.</text>
</comment>
<keyword evidence="6" id="KW-0378">Hydrolase</keyword>
<dbReference type="InterPro" id="IPR001650">
    <property type="entry name" value="Helicase_C-like"/>
</dbReference>
<keyword evidence="3" id="KW-0540">Nuclease</keyword>
<evidence type="ECO:0000256" key="6">
    <source>
        <dbReference type="ARBA" id="ARBA00022801"/>
    </source>
</evidence>
<dbReference type="AlphaFoldDB" id="A0A507ZLI1"/>
<dbReference type="PROSITE" id="PS51194">
    <property type="entry name" value="HELICASE_CTER"/>
    <property type="match status" value="1"/>
</dbReference>
<sequence>MNSKLENIKAKSVDQNDLSLLDHTQQVVQTIKHIADGFKRDFDKDIAAKGAVLHDLGKAHTFFQQNINGYKPKSLREKKKREKFKHRHEISSLAYLPAFSKNEWPLLIEMVVAHHKSIQDDPSIRGIVDLEKNSLKKFSWIEDHLKDWEDWFPYGKQIIELCGYDCPDIKKEEAENALRYAYKLSEEMKSGWSEWRGLLKAADHYASAFSYEIDSRLKYAFRQPDISFYTSDKRKSELYPLSLVSTKTEKKHSLIVAPTGAGKTDFLLKRTKNRVFYTLPFQASINAMYDRFKETIEPKEGIRLQHGTSKIKVGKKIDEQIEQSKVGASIKVLTPHQLAGIIFGIKNFESILLDIEGCDVILDEIHTYSETSQSMIIEIVKVLVDFNCRIHIGTATMPTPLYKKLLSILGGKKKVLEISLEKEKLKEFNRHQIYKHETDYDYNSLLHKAIKENEKVLIILNTVKQAQKVFTELRKELPEIDMLLIHSRFRRKDRIALESELTEVYNNSNKACIVVSTQVVEVSLDISFDRMITQAAPLDSLVQRFGRIHRKRSRETIYTYRPIHILAPSKNTLPYNKEIVVKSFEQLPSEGGIFQEAELQQKMDAVYKDLELKSIDFHLKYKEGHFIQKKLTDNSKSILIEALEVDGATCILESDREEYLDANWKDRVQLEIPISYRSLWKYKDEYEQLEQGNKPFVVPQSLEAYQEIGLDLVEHENFL</sequence>
<dbReference type="Pfam" id="PF01966">
    <property type="entry name" value="HD"/>
    <property type="match status" value="1"/>
</dbReference>
<dbReference type="GO" id="GO:0005829">
    <property type="term" value="C:cytosol"/>
    <property type="evidence" value="ECO:0007669"/>
    <property type="project" value="TreeGrafter"/>
</dbReference>
<dbReference type="CDD" id="cd09641">
    <property type="entry name" value="Cas3''_I"/>
    <property type="match status" value="1"/>
</dbReference>
<comment type="caution">
    <text evidence="13">The sequence shown here is derived from an EMBL/GenBank/DDBJ whole genome shotgun (WGS) entry which is preliminary data.</text>
</comment>
<comment type="similarity">
    <text evidence="2">In the central section; belongs to the CRISPR-associated helicase Cas3 family.</text>
</comment>
<keyword evidence="14" id="KW-1185">Reference proteome</keyword>
<dbReference type="Gene3D" id="1.10.3210.30">
    <property type="match status" value="1"/>
</dbReference>
<evidence type="ECO:0000259" key="12">
    <source>
        <dbReference type="PROSITE" id="PS51643"/>
    </source>
</evidence>